<dbReference type="Gene3D" id="1.20.58.240">
    <property type="entry name" value="STAT, domain 1"/>
    <property type="match status" value="1"/>
</dbReference>
<keyword evidence="1" id="KW-0378">Hydrolase</keyword>
<evidence type="ECO:0000256" key="2">
    <source>
        <dbReference type="ARBA" id="ARBA00023295"/>
    </source>
</evidence>
<dbReference type="RefSeq" id="XP_006825943.1">
    <property type="nucleotide sequence ID" value="XM_006825880.1"/>
</dbReference>
<evidence type="ECO:0000259" key="4">
    <source>
        <dbReference type="PROSITE" id="PS52009"/>
    </source>
</evidence>
<dbReference type="PANTHER" id="PTHR13170:SF16">
    <property type="entry name" value="PROTEIN O-GLCNACASE"/>
    <property type="match status" value="1"/>
</dbReference>
<sequence>MSSMPNGSFLCGVVEGFYGRPWSTDQRIRLFQLQSKLNLKHYMYAPKDDSKHRACWRDMYSVEEADHLTSLISAAKENNVQFIYALSPGLDITFSSVKEVTCLKRKLEQVKDFGCEVFALLFDDIETDMCTADKEIFQSFAHAQVSVTNEVYQHLGQPTFLFCPTEYCGTRAVPDVANSEYLTTIGNKLLSQIHVLWTGPKVVSKFISAESIVELKKVLKRPPVIWDNIHANDYDQKRLFLGPYCGRSTELIPHLSGILTNPNCEYEANFIPIHTLATWCSFAHNQDGRKEVFNELCNATINADIKLEREGESSNCLSPRHGSYDPQLALKIAIKDWLHEFTQSRSSTGKAESKTFSMAPSPESQLPATGVSTCMSVTPTTDSLNPSPSVSTQLMTEAQNALRTLEVMSVEDASVDEEEKVEPMDITADGSTMKGSENVHVPTKISSVMMTNCSTTVNKVSDIPMQLSSNAAEKPNYAEKIQAELISSNETAEPQRNSMFLEIPTFEDIELLVDTFFLPYEHGLRAVYMLEELHWLKTHAFCVTESKHSKHPPPMAVEWGDRACMFANSCQAVNRLFQRLTNIPNRSLLYELYPYVWDMKGVVSLLHSFVKWLVMGQVPQISCDFMQATLTWCTKGYKEIFMSGDLEPWVFRGGLTAELQRMLPIDGAADLFVQKPPEKLSSKVYTIRPYLPKDEVEVYKVCRLTCDDGSDGTDIFPDHPNLIGDKLVGGLITLSPEYCFVLEDENGICGYVLGALNAKKYYDLYDMAWMLEMCSKYPKPKSKNLTPAEEVFLSFHEYKIYLPNNLHQKYPSLLKMDILPSVEDTSVVKNMLACILSALKANGSYGAFVEVGVGNKTMLDFYTKLGFLEVPMLDEISDEVIILGRAM</sequence>
<dbReference type="InterPro" id="IPR017853">
    <property type="entry name" value="GH"/>
</dbReference>
<keyword evidence="2" id="KW-0326">Glycosidase</keyword>
<protein>
    <submittedName>
        <fullName evidence="6">Bifunctional protein NCOAT-like</fullName>
    </submittedName>
</protein>
<feature type="domain" description="GH84" evidence="4">
    <location>
        <begin position="9"/>
        <end position="284"/>
    </location>
</feature>
<name>A0ABM0N102_SACKO</name>
<dbReference type="Proteomes" id="UP000694865">
    <property type="component" value="Unplaced"/>
</dbReference>
<dbReference type="Gene3D" id="3.20.20.80">
    <property type="entry name" value="Glycosidases"/>
    <property type="match status" value="1"/>
</dbReference>
<dbReference type="SUPFAM" id="SSF55729">
    <property type="entry name" value="Acyl-CoA N-acyltransferases (Nat)"/>
    <property type="match status" value="1"/>
</dbReference>
<evidence type="ECO:0000256" key="3">
    <source>
        <dbReference type="SAM" id="MobiDB-lite"/>
    </source>
</evidence>
<feature type="region of interest" description="Disordered" evidence="3">
    <location>
        <begin position="345"/>
        <end position="368"/>
    </location>
</feature>
<dbReference type="InterPro" id="IPR051822">
    <property type="entry name" value="Glycosyl_Hydrolase_84"/>
</dbReference>
<dbReference type="PROSITE" id="PS52009">
    <property type="entry name" value="GH84"/>
    <property type="match status" value="1"/>
</dbReference>
<proteinExistence type="predicted"/>
<dbReference type="InterPro" id="IPR011496">
    <property type="entry name" value="O-GlcNAcase_cat"/>
</dbReference>
<dbReference type="SUPFAM" id="SSF51445">
    <property type="entry name" value="(Trans)glycosidases"/>
    <property type="match status" value="1"/>
</dbReference>
<organism evidence="5 6">
    <name type="scientific">Saccoglossus kowalevskii</name>
    <name type="common">Acorn worm</name>
    <dbReference type="NCBI Taxonomy" id="10224"/>
    <lineage>
        <taxon>Eukaryota</taxon>
        <taxon>Metazoa</taxon>
        <taxon>Hemichordata</taxon>
        <taxon>Enteropneusta</taxon>
        <taxon>Harrimaniidae</taxon>
        <taxon>Saccoglossus</taxon>
    </lineage>
</organism>
<dbReference type="InterPro" id="IPR016181">
    <property type="entry name" value="Acyl_CoA_acyltransferase"/>
</dbReference>
<evidence type="ECO:0000313" key="6">
    <source>
        <dbReference type="RefSeq" id="XP_006825943.1"/>
    </source>
</evidence>
<gene>
    <name evidence="6" type="primary">LOC100378403</name>
</gene>
<evidence type="ECO:0000313" key="5">
    <source>
        <dbReference type="Proteomes" id="UP000694865"/>
    </source>
</evidence>
<accession>A0ABM0N102</accession>
<reference evidence="6" key="1">
    <citation type="submission" date="2025-08" db="UniProtKB">
        <authorList>
            <consortium name="RefSeq"/>
        </authorList>
    </citation>
    <scope>IDENTIFICATION</scope>
    <source>
        <tissue evidence="6">Testes</tissue>
    </source>
</reference>
<dbReference type="Pfam" id="PF07555">
    <property type="entry name" value="NAGidase"/>
    <property type="match status" value="1"/>
</dbReference>
<dbReference type="PANTHER" id="PTHR13170">
    <property type="entry name" value="O-GLCNACASE"/>
    <property type="match status" value="1"/>
</dbReference>
<dbReference type="GeneID" id="100378403"/>
<keyword evidence="5" id="KW-1185">Reference proteome</keyword>
<evidence type="ECO:0000256" key="1">
    <source>
        <dbReference type="ARBA" id="ARBA00022801"/>
    </source>
</evidence>
<dbReference type="Gene3D" id="3.40.630.30">
    <property type="match status" value="1"/>
</dbReference>